<dbReference type="EMBL" id="JAPOHD010000024">
    <property type="protein sequence ID" value="MCY1720954.1"/>
    <property type="molecule type" value="Genomic_DNA"/>
</dbReference>
<dbReference type="RefSeq" id="WP_343333288.1">
    <property type="nucleotide sequence ID" value="NZ_JAPOHD010000024.1"/>
</dbReference>
<dbReference type="InterPro" id="IPR008902">
    <property type="entry name" value="Rhamnosid_concanavalin"/>
</dbReference>
<dbReference type="GO" id="GO:0030596">
    <property type="term" value="F:alpha-L-rhamnosidase activity"/>
    <property type="evidence" value="ECO:0007669"/>
    <property type="project" value="UniProtKB-EC"/>
</dbReference>
<dbReference type="Pfam" id="PF17390">
    <property type="entry name" value="Bac_rhamnosid_C"/>
    <property type="match status" value="1"/>
</dbReference>
<dbReference type="Proteomes" id="UP001145087">
    <property type="component" value="Unassembled WGS sequence"/>
</dbReference>
<dbReference type="Gene3D" id="2.60.420.10">
    <property type="entry name" value="Maltose phosphorylase, domain 3"/>
    <property type="match status" value="1"/>
</dbReference>
<evidence type="ECO:0000256" key="3">
    <source>
        <dbReference type="ARBA" id="ARBA00022801"/>
    </source>
</evidence>
<dbReference type="AlphaFoldDB" id="A0A9X3F5I2"/>
<dbReference type="InterPro" id="IPR035398">
    <property type="entry name" value="Bac_rhamnosid_C"/>
</dbReference>
<dbReference type="PANTHER" id="PTHR33307">
    <property type="entry name" value="ALPHA-RHAMNOSIDASE (EUROFUNG)"/>
    <property type="match status" value="1"/>
</dbReference>
<dbReference type="GO" id="GO:0005975">
    <property type="term" value="P:carbohydrate metabolic process"/>
    <property type="evidence" value="ECO:0007669"/>
    <property type="project" value="InterPro"/>
</dbReference>
<sequence>MINPLGIENEYPTLSWEINSEKGNKSQTAYHILVSSNLQNLANENGDIWNSGKILSGNSINVSFDGKSLNSGENYFWKVKIWDESGNESTWSEPSKWEMGMLSKKDWNAAKWIAFENMDASLRLVPGIHGNGNNLGEKAVERPVIPMFRKSFDASKNVISATLSISGLGHYEAYLNGKKIGNSFLAPGWTDYDETVYYNTYDVTPILEKGKNVIGAIVGNGFYNINRERYRKLVIAYGYPKMIAHLKIEFDNGTSEIITTDETWKTSQSPIFYASIFGGEDYDATKEQSGWNKQNFDDSEWKQVLIAEEPTGKLVAEIGYPVKVMEVLPVKKIIPLEDGSFLYDFGQNASGIIELTAEGAKGQTIKLWPSELINPDNTNNQKATGNPYYYTYVLSGNGTEKWTPKFTYYGFRYVQVFGAVPDGFNNAERLPVIKSLNFLYTRNSAPQNGTFVCSNDRLNQIHNLIDWAIKSNFQSVVTDCPHREKLGWLEQTHLMGNGIHFRYDNYHLYKKLIFDMIDAQTSEGLVPDIAPEYVEFLDGFRDSPEWGSASVFLPYLLYKWYGDAEIIKDAWPMIIKYINYLKKMSDDHLLTHGLGDWFDLGPERPGVAQLTPVSLTATAIYFYDVKIMAEMADVIQKQEKEMLLNWAEEIRKRFNSEFFNSETKVYSTGSQTAMSMPYCFEIVEEQFKQKILDNLVDSVVSNNKALTAGDVGFHFLVEALTKGGKSQLIYEMINRDDVPGYGYQLKKGATALTESWEALENVSNNHLMLGHVMEWFYAGLGGIGQSETSVAYKEIVIKPEFVGDLTFAKTGFNSPFGLIRSEWQRTNEGVTLEVEIPNNTSANVILPTNKINTVRLNGVKPPKQNLISTGKGNQIVLKLGSGVYKIHSGLDL</sequence>
<dbReference type="InterPro" id="IPR013783">
    <property type="entry name" value="Ig-like_fold"/>
</dbReference>
<evidence type="ECO:0000256" key="1">
    <source>
        <dbReference type="ARBA" id="ARBA00001445"/>
    </source>
</evidence>
<comment type="caution">
    <text evidence="8">The sequence shown here is derived from an EMBL/GenBank/DDBJ whole genome shotgun (WGS) entry which is preliminary data.</text>
</comment>
<keyword evidence="9" id="KW-1185">Reference proteome</keyword>
<dbReference type="Gene3D" id="1.50.10.10">
    <property type="match status" value="1"/>
</dbReference>
<dbReference type="InterPro" id="IPR035396">
    <property type="entry name" value="Bac_rhamnosid6H"/>
</dbReference>
<name>A0A9X3F5I2_9BACT</name>
<evidence type="ECO:0000313" key="9">
    <source>
        <dbReference type="Proteomes" id="UP001145087"/>
    </source>
</evidence>
<dbReference type="Pfam" id="PF17389">
    <property type="entry name" value="Bac_rhamnosid6H"/>
    <property type="match status" value="1"/>
</dbReference>
<evidence type="ECO:0000259" key="6">
    <source>
        <dbReference type="Pfam" id="PF17389"/>
    </source>
</evidence>
<feature type="domain" description="Alpha-L-rhamnosidase six-hairpin glycosidase" evidence="6">
    <location>
        <begin position="447"/>
        <end position="778"/>
    </location>
</feature>
<protein>
    <recommendedName>
        <fullName evidence="2">alpha-L-rhamnosidase</fullName>
        <ecNumber evidence="2">3.2.1.40</ecNumber>
    </recommendedName>
</protein>
<feature type="domain" description="Alpha-L-rhamnosidase concanavalin-like" evidence="4">
    <location>
        <begin position="336"/>
        <end position="423"/>
    </location>
</feature>
<dbReference type="Pfam" id="PF08531">
    <property type="entry name" value="Bac_rhamnosid_N"/>
    <property type="match status" value="1"/>
</dbReference>
<dbReference type="Pfam" id="PF05592">
    <property type="entry name" value="Bac_rhamnosid"/>
    <property type="match status" value="1"/>
</dbReference>
<proteinExistence type="predicted"/>
<dbReference type="InterPro" id="IPR016007">
    <property type="entry name" value="Alpha_rhamnosid"/>
</dbReference>
<evidence type="ECO:0000313" key="8">
    <source>
        <dbReference type="EMBL" id="MCY1720954.1"/>
    </source>
</evidence>
<dbReference type="EC" id="3.2.1.40" evidence="2"/>
<evidence type="ECO:0000259" key="4">
    <source>
        <dbReference type="Pfam" id="PF05592"/>
    </source>
</evidence>
<reference evidence="8" key="1">
    <citation type="submission" date="2022-11" db="EMBL/GenBank/DDBJ databases">
        <title>Marilongibacter aestuarii gen. nov., sp. nov., isolated from tidal flat sediment.</title>
        <authorList>
            <person name="Jiayan W."/>
        </authorList>
    </citation>
    <scope>NUCLEOTIDE SEQUENCE</scope>
    <source>
        <strain evidence="8">Z1-6</strain>
    </source>
</reference>
<dbReference type="SUPFAM" id="SSF48208">
    <property type="entry name" value="Six-hairpin glycosidases"/>
    <property type="match status" value="1"/>
</dbReference>
<evidence type="ECO:0000259" key="5">
    <source>
        <dbReference type="Pfam" id="PF08531"/>
    </source>
</evidence>
<feature type="domain" description="Alpha-L-rhamnosidase C-terminal" evidence="7">
    <location>
        <begin position="787"/>
        <end position="852"/>
    </location>
</feature>
<dbReference type="PIRSF" id="PIRSF010631">
    <property type="entry name" value="A-rhamnsds"/>
    <property type="match status" value="1"/>
</dbReference>
<dbReference type="InterPro" id="IPR008928">
    <property type="entry name" value="6-hairpin_glycosidase_sf"/>
</dbReference>
<evidence type="ECO:0000256" key="2">
    <source>
        <dbReference type="ARBA" id="ARBA00012652"/>
    </source>
</evidence>
<organism evidence="8 9">
    <name type="scientific">Draconibacterium aestuarii</name>
    <dbReference type="NCBI Taxonomy" id="2998507"/>
    <lineage>
        <taxon>Bacteria</taxon>
        <taxon>Pseudomonadati</taxon>
        <taxon>Bacteroidota</taxon>
        <taxon>Bacteroidia</taxon>
        <taxon>Marinilabiliales</taxon>
        <taxon>Prolixibacteraceae</taxon>
        <taxon>Draconibacterium</taxon>
    </lineage>
</organism>
<gene>
    <name evidence="8" type="ORF">OU798_11420</name>
</gene>
<evidence type="ECO:0000259" key="7">
    <source>
        <dbReference type="Pfam" id="PF17390"/>
    </source>
</evidence>
<dbReference type="PANTHER" id="PTHR33307:SF11">
    <property type="entry name" value="ALPHA-L-RHAMNOSIDASE"/>
    <property type="match status" value="1"/>
</dbReference>
<dbReference type="InterPro" id="IPR012341">
    <property type="entry name" value="6hp_glycosidase-like_sf"/>
</dbReference>
<dbReference type="InterPro" id="IPR013737">
    <property type="entry name" value="Bac_rhamnosid_N"/>
</dbReference>
<dbReference type="Gene3D" id="2.60.40.10">
    <property type="entry name" value="Immunoglobulins"/>
    <property type="match status" value="1"/>
</dbReference>
<comment type="catalytic activity">
    <reaction evidence="1">
        <text>Hydrolysis of terminal non-reducing alpha-L-rhamnose residues in alpha-L-rhamnosides.</text>
        <dbReference type="EC" id="3.2.1.40"/>
    </reaction>
</comment>
<feature type="domain" description="Bacterial alpha-L-rhamnosidase N-terminal" evidence="5">
    <location>
        <begin position="156"/>
        <end position="326"/>
    </location>
</feature>
<accession>A0A9X3F5I2</accession>
<dbReference type="Pfam" id="PF25788">
    <property type="entry name" value="Ig_Rha78A_N"/>
    <property type="match status" value="1"/>
</dbReference>
<dbReference type="Gene3D" id="2.60.120.260">
    <property type="entry name" value="Galactose-binding domain-like"/>
    <property type="match status" value="2"/>
</dbReference>
<keyword evidence="3 8" id="KW-0378">Hydrolase</keyword>